<evidence type="ECO:0000313" key="2">
    <source>
        <dbReference type="Proteomes" id="UP000798662"/>
    </source>
</evidence>
<organism evidence="1 2">
    <name type="scientific">Pyropia yezoensis</name>
    <name type="common">Susabi-nori</name>
    <name type="synonym">Porphyra yezoensis</name>
    <dbReference type="NCBI Taxonomy" id="2788"/>
    <lineage>
        <taxon>Eukaryota</taxon>
        <taxon>Rhodophyta</taxon>
        <taxon>Bangiophyceae</taxon>
        <taxon>Bangiales</taxon>
        <taxon>Bangiaceae</taxon>
        <taxon>Pyropia</taxon>
    </lineage>
</organism>
<keyword evidence="2" id="KW-1185">Reference proteome</keyword>
<sequence>MVFIRGHSLQRWLSRRNRARRYLLLGHTMGLTLADMGAIVYAYRRAQREVRVSLARRRRVQAATFNLNAFSSVQSLSMFRFLPADVGRLANLLHVDVVFGEPSYRVTPVECLCIVLRRLASPARWSDLEEIFGRSVPALCTIFYATVEVILSQWGALLSDWHGTFMRERAPLYASRIEQSGAFLDRCVGFIDGTALFIPRPGGGLQRARYSGHKRRHAIKFQSVLTPDGLIFHLYGPVEGRRHDMTLYHESGLDAILANELVIDGVQFHIYGDAAYFLRPWLQTAFQGILTAQEAAFNDSMKVPRTAVEWGFKDVAVLEAVEDLDLGGGDDAGWLALLERLLGLLSAATAAAAAAPPGTGGSTGTGTTAAAATVPPAVTVRVLHVVRALYAGGRLPAAVKTAALPADPRGLTPLAAAPPSAGGVAVSASTRTPLVASRAGLGPAAPAACSGGLAAAATAQP</sequence>
<gene>
    <name evidence="1" type="ORF">I4F81_012867</name>
</gene>
<proteinExistence type="predicted"/>
<dbReference type="EMBL" id="CM020620">
    <property type="protein sequence ID" value="KAK1870407.1"/>
    <property type="molecule type" value="Genomic_DNA"/>
</dbReference>
<dbReference type="Proteomes" id="UP000798662">
    <property type="component" value="Chromosome 3"/>
</dbReference>
<protein>
    <submittedName>
        <fullName evidence="1">Uncharacterized protein</fullName>
    </submittedName>
</protein>
<evidence type="ECO:0000313" key="1">
    <source>
        <dbReference type="EMBL" id="KAK1870407.1"/>
    </source>
</evidence>
<accession>A0ACC3CJL2</accession>
<comment type="caution">
    <text evidence="1">The sequence shown here is derived from an EMBL/GenBank/DDBJ whole genome shotgun (WGS) entry which is preliminary data.</text>
</comment>
<name>A0ACC3CJL2_PYRYE</name>
<reference evidence="1" key="1">
    <citation type="submission" date="2019-11" db="EMBL/GenBank/DDBJ databases">
        <title>Nori genome reveals adaptations in red seaweeds to the harsh intertidal environment.</title>
        <authorList>
            <person name="Wang D."/>
            <person name="Mao Y."/>
        </authorList>
    </citation>
    <scope>NUCLEOTIDE SEQUENCE</scope>
    <source>
        <tissue evidence="1">Gametophyte</tissue>
    </source>
</reference>